<evidence type="ECO:0000313" key="1">
    <source>
        <dbReference type="EMBL" id="GAF71456.1"/>
    </source>
</evidence>
<sequence length="493" mass="50934">SGDDLTLHSTSHGTKGTIFFGANSAYDQVNDRLSIGATSSTLKLDVKVADDTAGVGFRIYNSDGSVVFENITGNVNEFCPRMTGNSAGAACFTSIIGNAATGDDSGSEPILQFGARVNDGSVSVRPLFAISNYTLDVITVDKDGNLTLVGDQAVQGGDITLGVNGADGKVVLYSEQGGTDYSAGINPNAAMTSAAEFYLPADEPGGTYLLNMTTGGVIGYDATAYEPALSKGNLTETTSAILTITGGTGAVIGSGATIEVQVAATGTPGYVTGADWDTFNGKQDTISVDSDYFTLSGVTVEFSTNYENAAHWLNGFVVETIGVTVTEATGTVSLNLEQSGSGDLTFFFSDGWYALDCTPTAAAVVLTAGTDIAPTLNYVYLLQSNKTLTASTVGWPATEHAAVATVLVQSAAGVATDEVYKLHAWTDHATDVNSQGHLTDINKWIRQQHATWVSGAAPSFSGDGTGTIGLATTAGVVYQLHPHTFPVFNDPAT</sequence>
<feature type="non-terminal residue" evidence="1">
    <location>
        <position position="493"/>
    </location>
</feature>
<name>X0S8G5_9ZZZZ</name>
<protein>
    <submittedName>
        <fullName evidence="1">Uncharacterized protein</fullName>
    </submittedName>
</protein>
<accession>X0S8G5</accession>
<dbReference type="EMBL" id="BARS01002697">
    <property type="protein sequence ID" value="GAF71456.1"/>
    <property type="molecule type" value="Genomic_DNA"/>
</dbReference>
<dbReference type="AlphaFoldDB" id="X0S8G5"/>
<gene>
    <name evidence="1" type="ORF">S01H1_05176</name>
</gene>
<organism evidence="1">
    <name type="scientific">marine sediment metagenome</name>
    <dbReference type="NCBI Taxonomy" id="412755"/>
    <lineage>
        <taxon>unclassified sequences</taxon>
        <taxon>metagenomes</taxon>
        <taxon>ecological metagenomes</taxon>
    </lineage>
</organism>
<comment type="caution">
    <text evidence="1">The sequence shown here is derived from an EMBL/GenBank/DDBJ whole genome shotgun (WGS) entry which is preliminary data.</text>
</comment>
<reference evidence="1" key="1">
    <citation type="journal article" date="2014" name="Front. Microbiol.">
        <title>High frequency of phylogenetically diverse reductive dehalogenase-homologous genes in deep subseafloor sedimentary metagenomes.</title>
        <authorList>
            <person name="Kawai M."/>
            <person name="Futagami T."/>
            <person name="Toyoda A."/>
            <person name="Takaki Y."/>
            <person name="Nishi S."/>
            <person name="Hori S."/>
            <person name="Arai W."/>
            <person name="Tsubouchi T."/>
            <person name="Morono Y."/>
            <person name="Uchiyama I."/>
            <person name="Ito T."/>
            <person name="Fujiyama A."/>
            <person name="Inagaki F."/>
            <person name="Takami H."/>
        </authorList>
    </citation>
    <scope>NUCLEOTIDE SEQUENCE</scope>
    <source>
        <strain evidence="1">Expedition CK06-06</strain>
    </source>
</reference>
<proteinExistence type="predicted"/>
<feature type="non-terminal residue" evidence="1">
    <location>
        <position position="1"/>
    </location>
</feature>